<feature type="signal peptide" evidence="1">
    <location>
        <begin position="1"/>
        <end position="21"/>
    </location>
</feature>
<reference evidence="3" key="1">
    <citation type="journal article" date="2019" name="Int. J. Syst. Evol. Microbiol.">
        <title>The Global Catalogue of Microorganisms (GCM) 10K type strain sequencing project: providing services to taxonomists for standard genome sequencing and annotation.</title>
        <authorList>
            <consortium name="The Broad Institute Genomics Platform"/>
            <consortium name="The Broad Institute Genome Sequencing Center for Infectious Disease"/>
            <person name="Wu L."/>
            <person name="Ma J."/>
        </authorList>
    </citation>
    <scope>NUCLEOTIDE SEQUENCE [LARGE SCALE GENOMIC DNA]</scope>
    <source>
        <strain evidence="3">2902at01</strain>
    </source>
</reference>
<feature type="chain" id="PRO_5047067350" evidence="1">
    <location>
        <begin position="22"/>
        <end position="166"/>
    </location>
</feature>
<comment type="caution">
    <text evidence="2">The sequence shown here is derived from an EMBL/GenBank/DDBJ whole genome shotgun (WGS) entry which is preliminary data.</text>
</comment>
<name>A0ABV8KNV4_9ACTN</name>
<gene>
    <name evidence="2" type="ORF">ACFOX0_17430</name>
</gene>
<organism evidence="2 3">
    <name type="scientific">Micromonospora zhanjiangensis</name>
    <dbReference type="NCBI Taxonomy" id="1522057"/>
    <lineage>
        <taxon>Bacteria</taxon>
        <taxon>Bacillati</taxon>
        <taxon>Actinomycetota</taxon>
        <taxon>Actinomycetes</taxon>
        <taxon>Micromonosporales</taxon>
        <taxon>Micromonosporaceae</taxon>
        <taxon>Micromonospora</taxon>
    </lineage>
</organism>
<sequence length="166" mass="18370">MHGVALVLALLGMACLPAVVAAVLCADELIDRFACAWGDWRDRWRRRRTIARLNRALALDPPAAAVDLTEFDRLAGPSIEQLAADLRRLGGQRLGVVSRSAVWQSAVREAYDDRLRRACRCLGIAEHLTDLDGVDRDIERVRIEGQLQAAGLSLPAATTGRRHRQR</sequence>
<protein>
    <submittedName>
        <fullName evidence="2">Uncharacterized protein</fullName>
    </submittedName>
</protein>
<evidence type="ECO:0000313" key="3">
    <source>
        <dbReference type="Proteomes" id="UP001595868"/>
    </source>
</evidence>
<dbReference type="RefSeq" id="WP_377547375.1">
    <property type="nucleotide sequence ID" value="NZ_JBHSBN010000011.1"/>
</dbReference>
<evidence type="ECO:0000256" key="1">
    <source>
        <dbReference type="SAM" id="SignalP"/>
    </source>
</evidence>
<keyword evidence="3" id="KW-1185">Reference proteome</keyword>
<evidence type="ECO:0000313" key="2">
    <source>
        <dbReference type="EMBL" id="MFC4107699.1"/>
    </source>
</evidence>
<proteinExistence type="predicted"/>
<dbReference type="Proteomes" id="UP001595868">
    <property type="component" value="Unassembled WGS sequence"/>
</dbReference>
<keyword evidence="1" id="KW-0732">Signal</keyword>
<dbReference type="EMBL" id="JBHSBN010000011">
    <property type="protein sequence ID" value="MFC4107699.1"/>
    <property type="molecule type" value="Genomic_DNA"/>
</dbReference>
<accession>A0ABV8KNV4</accession>